<evidence type="ECO:0000256" key="1">
    <source>
        <dbReference type="PROSITE-ProRule" id="PRU00169"/>
    </source>
</evidence>
<feature type="modified residue" description="4-aspartylphosphate" evidence="1">
    <location>
        <position position="66"/>
    </location>
</feature>
<comment type="caution">
    <text evidence="3">The sequence shown here is derived from an EMBL/GenBank/DDBJ whole genome shotgun (WGS) entry which is preliminary data.</text>
</comment>
<proteinExistence type="predicted"/>
<organism evidence="3 4">
    <name type="scientific">endosymbiont of Escarpia spicata</name>
    <dbReference type="NCBI Taxonomy" id="2200908"/>
    <lineage>
        <taxon>Bacteria</taxon>
        <taxon>Pseudomonadati</taxon>
        <taxon>Pseudomonadota</taxon>
        <taxon>Gammaproteobacteria</taxon>
        <taxon>sulfur-oxidizing symbionts</taxon>
    </lineage>
</organism>
<name>A0A370DR92_9GAMM</name>
<dbReference type="Proteomes" id="UP000254771">
    <property type="component" value="Unassembled WGS sequence"/>
</dbReference>
<dbReference type="Gene3D" id="3.40.50.2300">
    <property type="match status" value="1"/>
</dbReference>
<evidence type="ECO:0000313" key="3">
    <source>
        <dbReference type="EMBL" id="RDH86832.1"/>
    </source>
</evidence>
<dbReference type="GO" id="GO:0000160">
    <property type="term" value="P:phosphorelay signal transduction system"/>
    <property type="evidence" value="ECO:0007669"/>
    <property type="project" value="InterPro"/>
</dbReference>
<dbReference type="EMBL" id="QFXE01000008">
    <property type="protein sequence ID" value="RDH86832.1"/>
    <property type="molecule type" value="Genomic_DNA"/>
</dbReference>
<dbReference type="PANTHER" id="PTHR44520:SF2">
    <property type="entry name" value="RESPONSE REGULATOR RCP1"/>
    <property type="match status" value="1"/>
</dbReference>
<dbReference type="SMART" id="SM00448">
    <property type="entry name" value="REC"/>
    <property type="match status" value="1"/>
</dbReference>
<dbReference type="PANTHER" id="PTHR44520">
    <property type="entry name" value="RESPONSE REGULATOR RCP1-RELATED"/>
    <property type="match status" value="1"/>
</dbReference>
<keyword evidence="1" id="KW-0597">Phosphoprotein</keyword>
<dbReference type="Pfam" id="PF00072">
    <property type="entry name" value="Response_reg"/>
    <property type="match status" value="1"/>
</dbReference>
<reference evidence="3 4" key="1">
    <citation type="journal article" date="2018" name="ISME J.">
        <title>Endosymbiont genomes yield clues of tubeworm success.</title>
        <authorList>
            <person name="Li Y."/>
            <person name="Liles M.R."/>
            <person name="Halanych K.M."/>
        </authorList>
    </citation>
    <scope>NUCLEOTIDE SEQUENCE [LARGE SCALE GENOMIC DNA]</scope>
    <source>
        <strain evidence="3">A1462</strain>
    </source>
</reference>
<keyword evidence="4" id="KW-1185">Reference proteome</keyword>
<dbReference type="InterPro" id="IPR011006">
    <property type="entry name" value="CheY-like_superfamily"/>
</dbReference>
<dbReference type="SUPFAM" id="SSF52172">
    <property type="entry name" value="CheY-like"/>
    <property type="match status" value="1"/>
</dbReference>
<dbReference type="InterPro" id="IPR001789">
    <property type="entry name" value="Sig_transdc_resp-reg_receiver"/>
</dbReference>
<feature type="domain" description="Response regulatory" evidence="2">
    <location>
        <begin position="7"/>
        <end position="133"/>
    </location>
</feature>
<sequence length="137" mass="15631">MLNRDETILLIEDDRVDIMTVQRALKKNKVSNPLHIARTGLEALSMLRGEDGFEKISPPPALILLDLNLPKMSGIEFLRELRSDPELKELHIIVLTSSNEPKDRAAAFEYDVDDYIVKPHSFDEFTRAMATILALWD</sequence>
<dbReference type="CDD" id="cd17557">
    <property type="entry name" value="REC_Rcp-like"/>
    <property type="match status" value="1"/>
</dbReference>
<accession>A0A370DR92</accession>
<dbReference type="InterPro" id="IPR052893">
    <property type="entry name" value="TCS_response_regulator"/>
</dbReference>
<protein>
    <submittedName>
        <fullName evidence="3">Two-component system response regulator</fullName>
    </submittedName>
</protein>
<dbReference type="AlphaFoldDB" id="A0A370DR92"/>
<evidence type="ECO:0000313" key="4">
    <source>
        <dbReference type="Proteomes" id="UP000254771"/>
    </source>
</evidence>
<dbReference type="PROSITE" id="PS50110">
    <property type="entry name" value="RESPONSE_REGULATORY"/>
    <property type="match status" value="1"/>
</dbReference>
<gene>
    <name evidence="3" type="ORF">DIZ78_08050</name>
</gene>
<evidence type="ECO:0000259" key="2">
    <source>
        <dbReference type="PROSITE" id="PS50110"/>
    </source>
</evidence>